<gene>
    <name evidence="8" type="ORF">ACFQIC_01565</name>
</gene>
<dbReference type="EMBL" id="JBHSZV010000004">
    <property type="protein sequence ID" value="MFC7060560.1"/>
    <property type="molecule type" value="Genomic_DNA"/>
</dbReference>
<dbReference type="InterPro" id="IPR050979">
    <property type="entry name" value="LD-transpeptidase"/>
</dbReference>
<dbReference type="PANTHER" id="PTHR30582">
    <property type="entry name" value="L,D-TRANSPEPTIDASE"/>
    <property type="match status" value="1"/>
</dbReference>
<dbReference type="PROSITE" id="PS52029">
    <property type="entry name" value="LD_TPASE"/>
    <property type="match status" value="1"/>
</dbReference>
<organism evidence="8 9">
    <name type="scientific">Halobacillus seohaensis</name>
    <dbReference type="NCBI Taxonomy" id="447421"/>
    <lineage>
        <taxon>Bacteria</taxon>
        <taxon>Bacillati</taxon>
        <taxon>Bacillota</taxon>
        <taxon>Bacilli</taxon>
        <taxon>Bacillales</taxon>
        <taxon>Bacillaceae</taxon>
        <taxon>Halobacillus</taxon>
    </lineage>
</organism>
<proteinExistence type="predicted"/>
<keyword evidence="9" id="KW-1185">Reference proteome</keyword>
<reference evidence="9" key="1">
    <citation type="journal article" date="2019" name="Int. J. Syst. Evol. Microbiol.">
        <title>The Global Catalogue of Microorganisms (GCM) 10K type strain sequencing project: providing services to taxonomists for standard genome sequencing and annotation.</title>
        <authorList>
            <consortium name="The Broad Institute Genomics Platform"/>
            <consortium name="The Broad Institute Genome Sequencing Center for Infectious Disease"/>
            <person name="Wu L."/>
            <person name="Ma J."/>
        </authorList>
    </citation>
    <scope>NUCLEOTIDE SEQUENCE [LARGE SCALE GENOMIC DNA]</scope>
    <source>
        <strain evidence="9">CGMCC 4.1621</strain>
    </source>
</reference>
<evidence type="ECO:0000259" key="7">
    <source>
        <dbReference type="PROSITE" id="PS52029"/>
    </source>
</evidence>
<evidence type="ECO:0000313" key="8">
    <source>
        <dbReference type="EMBL" id="MFC7060560.1"/>
    </source>
</evidence>
<dbReference type="CDD" id="cd16913">
    <property type="entry name" value="YkuD_like"/>
    <property type="match status" value="1"/>
</dbReference>
<dbReference type="Pfam" id="PF03734">
    <property type="entry name" value="YkuD"/>
    <property type="match status" value="1"/>
</dbReference>
<keyword evidence="4 6" id="KW-0573">Peptidoglycan synthesis</keyword>
<dbReference type="RefSeq" id="WP_204706618.1">
    <property type="nucleotide sequence ID" value="NZ_JBHSZV010000004.1"/>
</dbReference>
<dbReference type="InterPro" id="IPR038063">
    <property type="entry name" value="Transpep_catalytic_dom"/>
</dbReference>
<dbReference type="Gene3D" id="2.40.440.10">
    <property type="entry name" value="L,D-transpeptidase catalytic domain-like"/>
    <property type="match status" value="1"/>
</dbReference>
<comment type="caution">
    <text evidence="8">The sequence shown here is derived from an EMBL/GenBank/DDBJ whole genome shotgun (WGS) entry which is preliminary data.</text>
</comment>
<protein>
    <submittedName>
        <fullName evidence="8">L,D-transpeptidase</fullName>
        <ecNumber evidence="8">2.3.2.-</ecNumber>
    </submittedName>
</protein>
<dbReference type="InterPro" id="IPR005490">
    <property type="entry name" value="LD_TPept_cat_dom"/>
</dbReference>
<name>A0ABW2EIB5_9BACI</name>
<evidence type="ECO:0000256" key="4">
    <source>
        <dbReference type="ARBA" id="ARBA00022984"/>
    </source>
</evidence>
<feature type="active site" description="Nucleophile" evidence="6">
    <location>
        <position position="123"/>
    </location>
</feature>
<accession>A0ABW2EIB5</accession>
<comment type="pathway">
    <text evidence="1 6">Cell wall biogenesis; peptidoglycan biosynthesis.</text>
</comment>
<feature type="domain" description="L,D-TPase catalytic" evidence="7">
    <location>
        <begin position="23"/>
        <end position="147"/>
    </location>
</feature>
<evidence type="ECO:0000256" key="2">
    <source>
        <dbReference type="ARBA" id="ARBA00022679"/>
    </source>
</evidence>
<dbReference type="GO" id="GO:0016746">
    <property type="term" value="F:acyltransferase activity"/>
    <property type="evidence" value="ECO:0007669"/>
    <property type="project" value="UniProtKB-KW"/>
</dbReference>
<keyword evidence="8" id="KW-0012">Acyltransferase</keyword>
<evidence type="ECO:0000256" key="1">
    <source>
        <dbReference type="ARBA" id="ARBA00004752"/>
    </source>
</evidence>
<dbReference type="SUPFAM" id="SSF141523">
    <property type="entry name" value="L,D-transpeptidase catalytic domain-like"/>
    <property type="match status" value="1"/>
</dbReference>
<feature type="active site" description="Proton donor/acceptor" evidence="6">
    <location>
        <position position="107"/>
    </location>
</feature>
<keyword evidence="3 6" id="KW-0133">Cell shape</keyword>
<keyword evidence="2 8" id="KW-0808">Transferase</keyword>
<sequence>MPLLSPVILLMSLVMSPVLTGDTLMVVDKSSHELVLYKHGEQIFKADVATGKSEELTPEGLFDVKVKAIEPYYRKKDIPGGDPKNPLGSRWIGFDAKETDGRTYGVHGTNNPSSIGKAVSAGCIRMSNSEVEKLYTLVEEDSEIIITKNSPNYEQIYEEWERTKWEKYLK</sequence>
<keyword evidence="5 6" id="KW-0961">Cell wall biogenesis/degradation</keyword>
<evidence type="ECO:0000313" key="9">
    <source>
        <dbReference type="Proteomes" id="UP001596410"/>
    </source>
</evidence>
<evidence type="ECO:0000256" key="3">
    <source>
        <dbReference type="ARBA" id="ARBA00022960"/>
    </source>
</evidence>
<dbReference type="EC" id="2.3.2.-" evidence="8"/>
<dbReference type="PANTHER" id="PTHR30582:SF4">
    <property type="entry name" value="L,D-TRANSPEPTIDASE YQJB-RELATED"/>
    <property type="match status" value="1"/>
</dbReference>
<dbReference type="Proteomes" id="UP001596410">
    <property type="component" value="Unassembled WGS sequence"/>
</dbReference>
<evidence type="ECO:0000256" key="6">
    <source>
        <dbReference type="PROSITE-ProRule" id="PRU01373"/>
    </source>
</evidence>
<evidence type="ECO:0000256" key="5">
    <source>
        <dbReference type="ARBA" id="ARBA00023316"/>
    </source>
</evidence>